<organism evidence="16 17">
    <name type="scientific">Ramlibacter pinisoli</name>
    <dbReference type="NCBI Taxonomy" id="2682844"/>
    <lineage>
        <taxon>Bacteria</taxon>
        <taxon>Pseudomonadati</taxon>
        <taxon>Pseudomonadota</taxon>
        <taxon>Betaproteobacteria</taxon>
        <taxon>Burkholderiales</taxon>
        <taxon>Comamonadaceae</taxon>
        <taxon>Ramlibacter</taxon>
    </lineage>
</organism>
<evidence type="ECO:0000256" key="5">
    <source>
        <dbReference type="ARBA" id="ARBA00022679"/>
    </source>
</evidence>
<reference evidence="16 17" key="1">
    <citation type="submission" date="2019-12" db="EMBL/GenBank/DDBJ databases">
        <authorList>
            <person name="Huq M.A."/>
        </authorList>
    </citation>
    <scope>NUCLEOTIDE SEQUENCE [LARGE SCALE GENOMIC DNA]</scope>
    <source>
        <strain evidence="16 17">MAH-25</strain>
    </source>
</reference>
<dbReference type="SUPFAM" id="SSF55874">
    <property type="entry name" value="ATPase domain of HSP90 chaperone/DNA topoisomerase II/histidine kinase"/>
    <property type="match status" value="1"/>
</dbReference>
<keyword evidence="5" id="KW-0808">Transferase</keyword>
<dbReference type="Pfam" id="PF02518">
    <property type="entry name" value="HATPase_c"/>
    <property type="match status" value="1"/>
</dbReference>
<evidence type="ECO:0000259" key="15">
    <source>
        <dbReference type="PROSITE" id="PS50885"/>
    </source>
</evidence>
<evidence type="ECO:0000256" key="11">
    <source>
        <dbReference type="ARBA" id="ARBA00023012"/>
    </source>
</evidence>
<dbReference type="InterPro" id="IPR003594">
    <property type="entry name" value="HATPase_dom"/>
</dbReference>
<dbReference type="GO" id="GO:0005886">
    <property type="term" value="C:plasma membrane"/>
    <property type="evidence" value="ECO:0007669"/>
    <property type="project" value="TreeGrafter"/>
</dbReference>
<dbReference type="InterPro" id="IPR003661">
    <property type="entry name" value="HisK_dim/P_dom"/>
</dbReference>
<dbReference type="PANTHER" id="PTHR45436">
    <property type="entry name" value="SENSOR HISTIDINE KINASE YKOH"/>
    <property type="match status" value="1"/>
</dbReference>
<evidence type="ECO:0000256" key="4">
    <source>
        <dbReference type="ARBA" id="ARBA00022553"/>
    </source>
</evidence>
<evidence type="ECO:0000256" key="12">
    <source>
        <dbReference type="ARBA" id="ARBA00023136"/>
    </source>
</evidence>
<dbReference type="PROSITE" id="PS50109">
    <property type="entry name" value="HIS_KIN"/>
    <property type="match status" value="1"/>
</dbReference>
<evidence type="ECO:0000313" key="17">
    <source>
        <dbReference type="Proteomes" id="UP000469385"/>
    </source>
</evidence>
<dbReference type="GO" id="GO:0000155">
    <property type="term" value="F:phosphorelay sensor kinase activity"/>
    <property type="evidence" value="ECO:0007669"/>
    <property type="project" value="InterPro"/>
</dbReference>
<evidence type="ECO:0000256" key="1">
    <source>
        <dbReference type="ARBA" id="ARBA00000085"/>
    </source>
</evidence>
<dbReference type="GO" id="GO:0005524">
    <property type="term" value="F:ATP binding"/>
    <property type="evidence" value="ECO:0007669"/>
    <property type="project" value="UniProtKB-KW"/>
</dbReference>
<keyword evidence="8 16" id="KW-0418">Kinase</keyword>
<gene>
    <name evidence="16" type="ORF">GON04_20810</name>
</gene>
<name>A0A6N8IZB7_9BURK</name>
<dbReference type="RefSeq" id="WP_157399913.1">
    <property type="nucleotide sequence ID" value="NZ_WSEL01000009.1"/>
</dbReference>
<dbReference type="InterPro" id="IPR005467">
    <property type="entry name" value="His_kinase_dom"/>
</dbReference>
<sequence>MSVALRPAPSLRRQLLWLVLAAIALVSVLQAGTAYRNALAQADAMFDEHLRELARSVQYGVPLFPGSRAPSVDLQVQIWTPDGVQVFRSVGPVLPAQALLGFSDIEVEGTHYRVYALQTPEHTIQVAQNRDARQAVARGLAWRAVLPVALLTPLLMAAVWWLINQALSPVERMRRQVAARPADDLSALPEAGLPEEVLPLVRELNLLFERVRGAFDAQRHFVADAAHELRSPLAALKLQAQAVRRGADDASRDAAVQRLESGIERSIRLVTQMLVLARAEADAPGDARPVELQQLAREAVAEVLPQAHERRIDVGLATEREAQVRGRHDALLVLLRNLLENAVKYAPEGGRVDIAIEPAAGGGVALVVEDNGPGIAEAERARVFDRFYRTPDATGPGSGLGLAIVRTVAERHGATVDLGRSERLGGLRVEVRFPAA</sequence>
<dbReference type="PRINTS" id="PR00344">
    <property type="entry name" value="BCTRLSENSOR"/>
</dbReference>
<feature type="transmembrane region" description="Helical" evidence="13">
    <location>
        <begin position="140"/>
        <end position="163"/>
    </location>
</feature>
<dbReference type="CDD" id="cd00075">
    <property type="entry name" value="HATPase"/>
    <property type="match status" value="1"/>
</dbReference>
<evidence type="ECO:0000256" key="10">
    <source>
        <dbReference type="ARBA" id="ARBA00022989"/>
    </source>
</evidence>
<dbReference type="SUPFAM" id="SSF47384">
    <property type="entry name" value="Homodimeric domain of signal transducing histidine kinase"/>
    <property type="match status" value="1"/>
</dbReference>
<evidence type="ECO:0000256" key="3">
    <source>
        <dbReference type="ARBA" id="ARBA00012438"/>
    </source>
</evidence>
<protein>
    <recommendedName>
        <fullName evidence="3">histidine kinase</fullName>
        <ecNumber evidence="3">2.7.13.3</ecNumber>
    </recommendedName>
</protein>
<dbReference type="Gene3D" id="3.30.565.10">
    <property type="entry name" value="Histidine kinase-like ATPase, C-terminal domain"/>
    <property type="match status" value="1"/>
</dbReference>
<comment type="subcellular location">
    <subcellularLocation>
        <location evidence="2">Membrane</location>
        <topology evidence="2">Multi-pass membrane protein</topology>
    </subcellularLocation>
</comment>
<evidence type="ECO:0000313" key="16">
    <source>
        <dbReference type="EMBL" id="MVQ31912.1"/>
    </source>
</evidence>
<evidence type="ECO:0000256" key="8">
    <source>
        <dbReference type="ARBA" id="ARBA00022777"/>
    </source>
</evidence>
<proteinExistence type="predicted"/>
<dbReference type="InterPro" id="IPR050428">
    <property type="entry name" value="TCS_sensor_his_kinase"/>
</dbReference>
<dbReference type="Pfam" id="PF08521">
    <property type="entry name" value="2CSK_N"/>
    <property type="match status" value="1"/>
</dbReference>
<keyword evidence="6 13" id="KW-0812">Transmembrane</keyword>
<dbReference type="Gene3D" id="1.10.287.130">
    <property type="match status" value="1"/>
</dbReference>
<dbReference type="PANTHER" id="PTHR45436:SF14">
    <property type="entry name" value="SENSOR PROTEIN QSEC"/>
    <property type="match status" value="1"/>
</dbReference>
<keyword evidence="7" id="KW-0547">Nucleotide-binding</keyword>
<comment type="catalytic activity">
    <reaction evidence="1">
        <text>ATP + protein L-histidine = ADP + protein N-phospho-L-histidine.</text>
        <dbReference type="EC" id="2.7.13.3"/>
    </reaction>
</comment>
<dbReference type="InterPro" id="IPR036890">
    <property type="entry name" value="HATPase_C_sf"/>
</dbReference>
<comment type="caution">
    <text evidence="16">The sequence shown here is derived from an EMBL/GenBank/DDBJ whole genome shotgun (WGS) entry which is preliminary data.</text>
</comment>
<keyword evidence="10 13" id="KW-1133">Transmembrane helix</keyword>
<dbReference type="CDD" id="cd00082">
    <property type="entry name" value="HisKA"/>
    <property type="match status" value="1"/>
</dbReference>
<evidence type="ECO:0000256" key="13">
    <source>
        <dbReference type="SAM" id="Phobius"/>
    </source>
</evidence>
<dbReference type="Pfam" id="PF00512">
    <property type="entry name" value="HisKA"/>
    <property type="match status" value="1"/>
</dbReference>
<feature type="domain" description="Histidine kinase" evidence="14">
    <location>
        <begin position="224"/>
        <end position="436"/>
    </location>
</feature>
<dbReference type="AlphaFoldDB" id="A0A6N8IZB7"/>
<evidence type="ECO:0000256" key="2">
    <source>
        <dbReference type="ARBA" id="ARBA00004141"/>
    </source>
</evidence>
<dbReference type="EMBL" id="WSEL01000009">
    <property type="protein sequence ID" value="MVQ31912.1"/>
    <property type="molecule type" value="Genomic_DNA"/>
</dbReference>
<keyword evidence="12 13" id="KW-0472">Membrane</keyword>
<feature type="domain" description="HAMP" evidence="15">
    <location>
        <begin position="164"/>
        <end position="216"/>
    </location>
</feature>
<evidence type="ECO:0000256" key="9">
    <source>
        <dbReference type="ARBA" id="ARBA00022840"/>
    </source>
</evidence>
<evidence type="ECO:0000259" key="14">
    <source>
        <dbReference type="PROSITE" id="PS50109"/>
    </source>
</evidence>
<dbReference type="Proteomes" id="UP000469385">
    <property type="component" value="Unassembled WGS sequence"/>
</dbReference>
<keyword evidence="11" id="KW-0902">Two-component regulatory system</keyword>
<keyword evidence="17" id="KW-1185">Reference proteome</keyword>
<accession>A0A6N8IZB7</accession>
<keyword evidence="9" id="KW-0067">ATP-binding</keyword>
<dbReference type="InterPro" id="IPR036097">
    <property type="entry name" value="HisK_dim/P_sf"/>
</dbReference>
<dbReference type="SMART" id="SM00387">
    <property type="entry name" value="HATPase_c"/>
    <property type="match status" value="1"/>
</dbReference>
<evidence type="ECO:0000256" key="6">
    <source>
        <dbReference type="ARBA" id="ARBA00022692"/>
    </source>
</evidence>
<dbReference type="SMART" id="SM00388">
    <property type="entry name" value="HisKA"/>
    <property type="match status" value="1"/>
</dbReference>
<evidence type="ECO:0000256" key="7">
    <source>
        <dbReference type="ARBA" id="ARBA00022741"/>
    </source>
</evidence>
<dbReference type="EC" id="2.7.13.3" evidence="3"/>
<dbReference type="InterPro" id="IPR013727">
    <property type="entry name" value="2CSK_N"/>
</dbReference>
<dbReference type="PROSITE" id="PS50885">
    <property type="entry name" value="HAMP"/>
    <property type="match status" value="1"/>
</dbReference>
<dbReference type="InterPro" id="IPR003660">
    <property type="entry name" value="HAMP_dom"/>
</dbReference>
<dbReference type="InterPro" id="IPR004358">
    <property type="entry name" value="Sig_transdc_His_kin-like_C"/>
</dbReference>
<keyword evidence="4" id="KW-0597">Phosphoprotein</keyword>